<keyword evidence="3 7" id="KW-0812">Transmembrane</keyword>
<evidence type="ECO:0000256" key="3">
    <source>
        <dbReference type="ARBA" id="ARBA00022692"/>
    </source>
</evidence>
<accession>A0ABP9LQV9</accession>
<comment type="caution">
    <text evidence="9">The sequence shown here is derived from an EMBL/GenBank/DDBJ whole genome shotgun (WGS) entry which is preliminary data.</text>
</comment>
<keyword evidence="10" id="KW-1185">Reference proteome</keyword>
<dbReference type="Proteomes" id="UP001501083">
    <property type="component" value="Unassembled WGS sequence"/>
</dbReference>
<feature type="transmembrane region" description="Helical" evidence="7">
    <location>
        <begin position="7"/>
        <end position="22"/>
    </location>
</feature>
<keyword evidence="4" id="KW-0677">Repeat</keyword>
<keyword evidence="6 7" id="KW-0472">Membrane</keyword>
<keyword evidence="2" id="KW-0813">Transport</keyword>
<reference evidence="10" key="1">
    <citation type="journal article" date="2019" name="Int. J. Syst. Evol. Microbiol.">
        <title>The Global Catalogue of Microorganisms (GCM) 10K type strain sequencing project: providing services to taxonomists for standard genome sequencing and annotation.</title>
        <authorList>
            <consortium name="The Broad Institute Genomics Platform"/>
            <consortium name="The Broad Institute Genome Sequencing Center for Infectious Disease"/>
            <person name="Wu L."/>
            <person name="Ma J."/>
        </authorList>
    </citation>
    <scope>NUCLEOTIDE SEQUENCE [LARGE SCALE GENOMIC DNA]</scope>
    <source>
        <strain evidence="10">JCM 19212</strain>
    </source>
</reference>
<dbReference type="InterPro" id="IPR006037">
    <property type="entry name" value="RCK_C"/>
</dbReference>
<evidence type="ECO:0000256" key="6">
    <source>
        <dbReference type="ARBA" id="ARBA00023136"/>
    </source>
</evidence>
<dbReference type="PANTHER" id="PTHR43652">
    <property type="entry name" value="BASIC AMINO ACID ANTIPORTER YFCC-RELATED"/>
    <property type="match status" value="1"/>
</dbReference>
<evidence type="ECO:0000256" key="5">
    <source>
        <dbReference type="ARBA" id="ARBA00022989"/>
    </source>
</evidence>
<feature type="transmembrane region" description="Helical" evidence="7">
    <location>
        <begin position="547"/>
        <end position="566"/>
    </location>
</feature>
<protein>
    <submittedName>
        <fullName evidence="9">SLC13 family permease</fullName>
    </submittedName>
</protein>
<organism evidence="9 10">
    <name type="scientific">Lysobacter panacisoli</name>
    <dbReference type="NCBI Taxonomy" id="1255263"/>
    <lineage>
        <taxon>Bacteria</taxon>
        <taxon>Pseudomonadati</taxon>
        <taxon>Pseudomonadota</taxon>
        <taxon>Gammaproteobacteria</taxon>
        <taxon>Lysobacterales</taxon>
        <taxon>Lysobacteraceae</taxon>
        <taxon>Lysobacter</taxon>
    </lineage>
</organism>
<dbReference type="SUPFAM" id="SSF116726">
    <property type="entry name" value="TrkA C-terminal domain-like"/>
    <property type="match status" value="1"/>
</dbReference>
<feature type="transmembrane region" description="Helical" evidence="7">
    <location>
        <begin position="28"/>
        <end position="45"/>
    </location>
</feature>
<name>A0ABP9LQV9_9GAMM</name>
<feature type="transmembrane region" description="Helical" evidence="7">
    <location>
        <begin position="586"/>
        <end position="606"/>
    </location>
</feature>
<evidence type="ECO:0000256" key="7">
    <source>
        <dbReference type="SAM" id="Phobius"/>
    </source>
</evidence>
<feature type="transmembrane region" description="Helical" evidence="7">
    <location>
        <begin position="135"/>
        <end position="155"/>
    </location>
</feature>
<feature type="domain" description="RCK C-terminal" evidence="8">
    <location>
        <begin position="216"/>
        <end position="303"/>
    </location>
</feature>
<dbReference type="PANTHER" id="PTHR43652:SF1">
    <property type="entry name" value="RESPONSE REGULATOR"/>
    <property type="match status" value="1"/>
</dbReference>
<evidence type="ECO:0000313" key="9">
    <source>
        <dbReference type="EMBL" id="GAA5082876.1"/>
    </source>
</evidence>
<dbReference type="Pfam" id="PF03600">
    <property type="entry name" value="CitMHS"/>
    <property type="match status" value="1"/>
</dbReference>
<gene>
    <name evidence="9" type="ORF">GCM10025759_35140</name>
</gene>
<proteinExistence type="predicted"/>
<feature type="transmembrane region" description="Helical" evidence="7">
    <location>
        <begin position="505"/>
        <end position="535"/>
    </location>
</feature>
<feature type="transmembrane region" description="Helical" evidence="7">
    <location>
        <begin position="418"/>
        <end position="435"/>
    </location>
</feature>
<evidence type="ECO:0000256" key="2">
    <source>
        <dbReference type="ARBA" id="ARBA00022448"/>
    </source>
</evidence>
<dbReference type="PROSITE" id="PS51202">
    <property type="entry name" value="RCK_C"/>
    <property type="match status" value="2"/>
</dbReference>
<feature type="transmembrane region" description="Helical" evidence="7">
    <location>
        <begin position="467"/>
        <end position="485"/>
    </location>
</feature>
<dbReference type="InterPro" id="IPR036721">
    <property type="entry name" value="RCK_C_sf"/>
</dbReference>
<feature type="domain" description="RCK C-terminal" evidence="8">
    <location>
        <begin position="312"/>
        <end position="396"/>
    </location>
</feature>
<evidence type="ECO:0000313" key="10">
    <source>
        <dbReference type="Proteomes" id="UP001501083"/>
    </source>
</evidence>
<sequence length="608" mass="63934">MSTELQLVLFLLAGAIVMFSLGRPRTDVVALMMMAVLPFTGAIDIGDAIAGFSDPNIVLIALLFVIGEGLVRTGVAQRLGELIVRHAGDSETRLIVALMTVVAIVGSVMSSTGVIAIFIPVVLRICRSSGIAPGRLMMPLSAAALVSGMMTLVATAPNLVVNAELIRDAHQGFQFFDFTPFGVIVLIVAIGYMLIARRWLATGATTHGPSSQPRLADWIHDYALAARAYRVRVREDSPLVGRAASELEDDELKGLLVLAVEQPGRFGRTLLSSPMGARVSAGDALLLDIQDPRVDSVMLFRGLRVEPLPLSGSYFSGYTNDIGMAEMMIPANSPLVGATARQARLRARHELAVIGLKHGRNAEVRNVGDERFEIGDTLLVAGPWAVIRALGSGPSRLILLGLPAEFDDVAPAAARAPFALLILLATIAMMVTGIVPNVHAALIGCLLMGAFGCVDLRSAYRAIHWPSLVLIVGVLPFSIALQRTGGVDLAASVLLGAVGEASPRVVLAALFFVTAVLGMFISNTAVAVLMAPVALALADHMGASPQAFAMTVALAASTAFMTPVSSPVNALVVGPGGYRFIDFIRIGTPLAVLVMVVTVALVPLFFGF</sequence>
<dbReference type="Gene3D" id="3.30.70.1450">
    <property type="entry name" value="Regulator of K+ conductance, C-terminal domain"/>
    <property type="match status" value="2"/>
</dbReference>
<dbReference type="PROSITE" id="PS01271">
    <property type="entry name" value="NA_SULFATE"/>
    <property type="match status" value="1"/>
</dbReference>
<evidence type="ECO:0000259" key="8">
    <source>
        <dbReference type="PROSITE" id="PS51202"/>
    </source>
</evidence>
<feature type="transmembrane region" description="Helical" evidence="7">
    <location>
        <begin position="95"/>
        <end position="123"/>
    </location>
</feature>
<dbReference type="InterPro" id="IPR031312">
    <property type="entry name" value="Na/sul_symport_CS"/>
</dbReference>
<dbReference type="RefSeq" id="WP_158983865.1">
    <property type="nucleotide sequence ID" value="NZ_BAABKY010000006.1"/>
</dbReference>
<feature type="transmembrane region" description="Helical" evidence="7">
    <location>
        <begin position="57"/>
        <end position="75"/>
    </location>
</feature>
<dbReference type="InterPro" id="IPR051679">
    <property type="entry name" value="DASS-Related_Transporters"/>
</dbReference>
<comment type="subcellular location">
    <subcellularLocation>
        <location evidence="1">Membrane</location>
        <topology evidence="1">Multi-pass membrane protein</topology>
    </subcellularLocation>
</comment>
<dbReference type="InterPro" id="IPR004680">
    <property type="entry name" value="Cit_transptr-like_dom"/>
</dbReference>
<evidence type="ECO:0000256" key="4">
    <source>
        <dbReference type="ARBA" id="ARBA00022737"/>
    </source>
</evidence>
<dbReference type="Pfam" id="PF02080">
    <property type="entry name" value="TrkA_C"/>
    <property type="match status" value="1"/>
</dbReference>
<feature type="transmembrane region" description="Helical" evidence="7">
    <location>
        <begin position="175"/>
        <end position="195"/>
    </location>
</feature>
<evidence type="ECO:0000256" key="1">
    <source>
        <dbReference type="ARBA" id="ARBA00004141"/>
    </source>
</evidence>
<keyword evidence="5 7" id="KW-1133">Transmembrane helix</keyword>
<dbReference type="EMBL" id="BAABKY010000006">
    <property type="protein sequence ID" value="GAA5082876.1"/>
    <property type="molecule type" value="Genomic_DNA"/>
</dbReference>